<dbReference type="EMBL" id="GU272164">
    <property type="protein sequence ID" value="ADE60767.1"/>
    <property type="molecule type" value="Genomic_DNA"/>
</dbReference>
<dbReference type="EMBL" id="GU272158">
    <property type="protein sequence ID" value="ADE60753.1"/>
    <property type="molecule type" value="Genomic_DNA"/>
</dbReference>
<protein>
    <submittedName>
        <fullName evidence="1">Uncharacterized protein</fullName>
    </submittedName>
</protein>
<geneLocation type="plasmid" evidence="1">
    <name>pV5-2</name>
</geneLocation>
<proteinExistence type="predicted"/>
<organism evidence="1">
    <name type="scientific">Vibrio sp. VP5(2010)</name>
    <dbReference type="NCBI Taxonomy" id="749334"/>
    <lineage>
        <taxon>Bacteria</taxon>
        <taxon>Pseudomonadati</taxon>
        <taxon>Pseudomonadota</taxon>
        <taxon>Gammaproteobacteria</taxon>
        <taxon>Vibrionales</taxon>
        <taxon>Vibrionaceae</taxon>
        <taxon>Vibrio</taxon>
    </lineage>
</organism>
<evidence type="ECO:0000313" key="1">
    <source>
        <dbReference type="EMBL" id="ADE60753.1"/>
    </source>
</evidence>
<name>D5JEH5_9VIBR</name>
<gene>
    <name evidence="1" type="ORF">pV5-2-ORF3</name>
    <name evidence="2" type="ORF">repV5-2-ORF3</name>
</gene>
<sequence length="82" mass="9359">MSAASALCVCWLNTNCKRFPHTSTREGFSNSVELALMWKSLDRQAVQNFTHNRYATPQALLARAPRSISFFFLIFLVGWKFG</sequence>
<reference evidence="1" key="1">
    <citation type="journal article" date="2010" name="J. Microbiol. Biotechnol.">
        <title>A new ColE1-like plasmid group revealed by comparative analysis of the replication proficient fragments of Vibrionaceae plasmids.</title>
        <authorList>
            <person name="Pan L."/>
            <person name="Leung P.C."/>
            <person name="Gu J.D."/>
        </authorList>
    </citation>
    <scope>NUCLEOTIDE SEQUENCE</scope>
    <source>
        <strain evidence="1">VP5</strain>
        <plasmid evidence="1">pV5-2</plasmid>
    </source>
</reference>
<keyword evidence="1" id="KW-0614">Plasmid</keyword>
<evidence type="ECO:0000313" key="2">
    <source>
        <dbReference type="EMBL" id="ADE60767.1"/>
    </source>
</evidence>
<dbReference type="AlphaFoldDB" id="D5JEH5"/>
<accession>D5JEH5</accession>